<feature type="compositionally biased region" description="Basic and acidic residues" evidence="1">
    <location>
        <begin position="102"/>
        <end position="118"/>
    </location>
</feature>
<keyword evidence="2" id="KW-0547">Nucleotide-binding</keyword>
<keyword evidence="2" id="KW-0067">ATP-binding</keyword>
<evidence type="ECO:0000313" key="3">
    <source>
        <dbReference type="Proteomes" id="UP000800235"/>
    </source>
</evidence>
<keyword evidence="2" id="KW-0378">Hydrolase</keyword>
<dbReference type="AlphaFoldDB" id="A0A9P4TXE7"/>
<dbReference type="PANTHER" id="PTHR38567:SF1">
    <property type="entry name" value="DUF4291 DOMAIN-CONTAINING PROTEIN"/>
    <property type="match status" value="1"/>
</dbReference>
<reference evidence="2" key="1">
    <citation type="journal article" date="2020" name="Stud. Mycol.">
        <title>101 Dothideomycetes genomes: a test case for predicting lifestyles and emergence of pathogens.</title>
        <authorList>
            <person name="Haridas S."/>
            <person name="Albert R."/>
            <person name="Binder M."/>
            <person name="Bloem J."/>
            <person name="Labutti K."/>
            <person name="Salamov A."/>
            <person name="Andreopoulos B."/>
            <person name="Baker S."/>
            <person name="Barry K."/>
            <person name="Bills G."/>
            <person name="Bluhm B."/>
            <person name="Cannon C."/>
            <person name="Castanera R."/>
            <person name="Culley D."/>
            <person name="Daum C."/>
            <person name="Ezra D."/>
            <person name="Gonzalez J."/>
            <person name="Henrissat B."/>
            <person name="Kuo A."/>
            <person name="Liang C."/>
            <person name="Lipzen A."/>
            <person name="Lutzoni F."/>
            <person name="Magnuson J."/>
            <person name="Mondo S."/>
            <person name="Nolan M."/>
            <person name="Ohm R."/>
            <person name="Pangilinan J."/>
            <person name="Park H.-J."/>
            <person name="Ramirez L."/>
            <person name="Alfaro M."/>
            <person name="Sun H."/>
            <person name="Tritt A."/>
            <person name="Yoshinaga Y."/>
            <person name="Zwiers L.-H."/>
            <person name="Turgeon B."/>
            <person name="Goodwin S."/>
            <person name="Spatafora J."/>
            <person name="Crous P."/>
            <person name="Grigoriev I."/>
        </authorList>
    </citation>
    <scope>NUCLEOTIDE SEQUENCE</scope>
    <source>
        <strain evidence="2">CBS 130266</strain>
    </source>
</reference>
<dbReference type="PANTHER" id="PTHR38567">
    <property type="entry name" value="DUF4291 DOMAIN-CONTAINING PROTEIN"/>
    <property type="match status" value="1"/>
</dbReference>
<proteinExistence type="predicted"/>
<feature type="region of interest" description="Disordered" evidence="1">
    <location>
        <begin position="102"/>
        <end position="123"/>
    </location>
</feature>
<keyword evidence="3" id="KW-1185">Reference proteome</keyword>
<dbReference type="GO" id="GO:0004386">
    <property type="term" value="F:helicase activity"/>
    <property type="evidence" value="ECO:0007669"/>
    <property type="project" value="UniProtKB-KW"/>
</dbReference>
<dbReference type="EMBL" id="MU007040">
    <property type="protein sequence ID" value="KAF2430264.1"/>
    <property type="molecule type" value="Genomic_DNA"/>
</dbReference>
<protein>
    <submittedName>
        <fullName evidence="2">ATP-dependent RNA helicase DHX8</fullName>
    </submittedName>
</protein>
<gene>
    <name evidence="2" type="ORF">EJ08DRAFT_247801</name>
</gene>
<evidence type="ECO:0000313" key="2">
    <source>
        <dbReference type="EMBL" id="KAF2430264.1"/>
    </source>
</evidence>
<organism evidence="2 3">
    <name type="scientific">Tothia fuscella</name>
    <dbReference type="NCBI Taxonomy" id="1048955"/>
    <lineage>
        <taxon>Eukaryota</taxon>
        <taxon>Fungi</taxon>
        <taxon>Dikarya</taxon>
        <taxon>Ascomycota</taxon>
        <taxon>Pezizomycotina</taxon>
        <taxon>Dothideomycetes</taxon>
        <taxon>Pleosporomycetidae</taxon>
        <taxon>Venturiales</taxon>
        <taxon>Cylindrosympodiaceae</taxon>
        <taxon>Tothia</taxon>
    </lineage>
</organism>
<evidence type="ECO:0000256" key="1">
    <source>
        <dbReference type="SAM" id="MobiDB-lite"/>
    </source>
</evidence>
<name>A0A9P4TXE7_9PEZI</name>
<sequence>MRAQEQAFTPPLRQIRAHYDAETVTVYQAYSESIAHAAVTAQKLNASPLFKDTRTTWVKPSWCWMMYRSGYSFKDEGQARILAIRMKHEHFVELLRNGRLAHEKTKTKPEHQETKGGDGGDAVVTVQWDPERDFELNRMEYRSIQIGIPKGLSKRWCEEWIVGIQDVTERARELKKVVDEGGNVGVEQLTERGLVPVERVYDLPEELEELLGMLGP</sequence>
<dbReference type="OrthoDB" id="413653at2759"/>
<dbReference type="InterPro" id="IPR025633">
    <property type="entry name" value="DUF4291"/>
</dbReference>
<dbReference type="Pfam" id="PF14124">
    <property type="entry name" value="DUF4291"/>
    <property type="match status" value="1"/>
</dbReference>
<accession>A0A9P4TXE7</accession>
<keyword evidence="2" id="KW-0347">Helicase</keyword>
<dbReference type="Proteomes" id="UP000800235">
    <property type="component" value="Unassembled WGS sequence"/>
</dbReference>
<comment type="caution">
    <text evidence="2">The sequence shown here is derived from an EMBL/GenBank/DDBJ whole genome shotgun (WGS) entry which is preliminary data.</text>
</comment>